<organism evidence="1 2">
    <name type="scientific">Cirrhinus mrigala</name>
    <name type="common">Mrigala</name>
    <dbReference type="NCBI Taxonomy" id="683832"/>
    <lineage>
        <taxon>Eukaryota</taxon>
        <taxon>Metazoa</taxon>
        <taxon>Chordata</taxon>
        <taxon>Craniata</taxon>
        <taxon>Vertebrata</taxon>
        <taxon>Euteleostomi</taxon>
        <taxon>Actinopterygii</taxon>
        <taxon>Neopterygii</taxon>
        <taxon>Teleostei</taxon>
        <taxon>Ostariophysi</taxon>
        <taxon>Cypriniformes</taxon>
        <taxon>Cyprinidae</taxon>
        <taxon>Labeoninae</taxon>
        <taxon>Labeonini</taxon>
        <taxon>Cirrhinus</taxon>
    </lineage>
</organism>
<evidence type="ECO:0000313" key="1">
    <source>
        <dbReference type="EMBL" id="KAL0202211.1"/>
    </source>
</evidence>
<gene>
    <name evidence="1" type="ORF">M9458_000229</name>
</gene>
<name>A0ABD0RUS6_CIRMR</name>
<dbReference type="AlphaFoldDB" id="A0ABD0RUS6"/>
<keyword evidence="2" id="KW-1185">Reference proteome</keyword>
<sequence>HSSVAGVPVVDLSGGFDMSEDHVIKAWLDIKLTPLLSSISRNFLTCLSNRNFSCSAYQTV</sequence>
<dbReference type="EMBL" id="JAMKFB020000001">
    <property type="protein sequence ID" value="KAL0202211.1"/>
    <property type="molecule type" value="Genomic_DNA"/>
</dbReference>
<dbReference type="Proteomes" id="UP001529510">
    <property type="component" value="Unassembled WGS sequence"/>
</dbReference>
<evidence type="ECO:0000313" key="2">
    <source>
        <dbReference type="Proteomes" id="UP001529510"/>
    </source>
</evidence>
<protein>
    <submittedName>
        <fullName evidence="1">Uncharacterized protein</fullName>
    </submittedName>
</protein>
<accession>A0ABD0RUS6</accession>
<comment type="caution">
    <text evidence="1">The sequence shown here is derived from an EMBL/GenBank/DDBJ whole genome shotgun (WGS) entry which is preliminary data.</text>
</comment>
<feature type="non-terminal residue" evidence="1">
    <location>
        <position position="1"/>
    </location>
</feature>
<feature type="non-terminal residue" evidence="1">
    <location>
        <position position="60"/>
    </location>
</feature>
<proteinExistence type="predicted"/>
<reference evidence="1 2" key="1">
    <citation type="submission" date="2024-05" db="EMBL/GenBank/DDBJ databases">
        <title>Genome sequencing and assembly of Indian major carp, Cirrhinus mrigala (Hamilton, 1822).</title>
        <authorList>
            <person name="Mohindra V."/>
            <person name="Chowdhury L.M."/>
            <person name="Lal K."/>
            <person name="Jena J.K."/>
        </authorList>
    </citation>
    <scope>NUCLEOTIDE SEQUENCE [LARGE SCALE GENOMIC DNA]</scope>
    <source>
        <strain evidence="1">CM1030</strain>
        <tissue evidence="1">Blood</tissue>
    </source>
</reference>